<protein>
    <submittedName>
        <fullName evidence="1">Putative polyhydroxyalkanoate system protein</fullName>
    </submittedName>
</protein>
<reference evidence="1 2" key="1">
    <citation type="submission" date="2020-08" db="EMBL/GenBank/DDBJ databases">
        <title>Genomic Encyclopedia of Type Strains, Phase IV (KMG-IV): sequencing the most valuable type-strain genomes for metagenomic binning, comparative biology and taxonomic classification.</title>
        <authorList>
            <person name="Goeker M."/>
        </authorList>
    </citation>
    <scope>NUCLEOTIDE SEQUENCE [LARGE SCALE GENOMIC DNA]</scope>
    <source>
        <strain evidence="1 2">DSM 27165</strain>
    </source>
</reference>
<dbReference type="Proteomes" id="UP000575898">
    <property type="component" value="Unassembled WGS sequence"/>
</dbReference>
<comment type="caution">
    <text evidence="1">The sequence shown here is derived from an EMBL/GenBank/DDBJ whole genome shotgun (WGS) entry which is preliminary data.</text>
</comment>
<dbReference type="RefSeq" id="WP_184040271.1">
    <property type="nucleotide sequence ID" value="NZ_JACHHY010000017.1"/>
</dbReference>
<evidence type="ECO:0000313" key="1">
    <source>
        <dbReference type="EMBL" id="MBB5019421.1"/>
    </source>
</evidence>
<gene>
    <name evidence="1" type="ORF">HNQ59_002723</name>
</gene>
<dbReference type="InterPro" id="IPR013433">
    <property type="entry name" value="PHA_gran_rgn"/>
</dbReference>
<evidence type="ECO:0000313" key="2">
    <source>
        <dbReference type="Proteomes" id="UP000575898"/>
    </source>
</evidence>
<dbReference type="Pfam" id="PF09650">
    <property type="entry name" value="PHA_gran_rgn"/>
    <property type="match status" value="1"/>
</dbReference>
<proteinExistence type="predicted"/>
<name>A0A840MW76_9PROT</name>
<dbReference type="AlphaFoldDB" id="A0A840MW76"/>
<dbReference type="NCBIfam" id="TIGR02610">
    <property type="entry name" value="PHA_gran_rgn"/>
    <property type="match status" value="1"/>
</dbReference>
<organism evidence="1 2">
    <name type="scientific">Chitinivorax tropicus</name>
    <dbReference type="NCBI Taxonomy" id="714531"/>
    <lineage>
        <taxon>Bacteria</taxon>
        <taxon>Pseudomonadati</taxon>
        <taxon>Pseudomonadota</taxon>
        <taxon>Betaproteobacteria</taxon>
        <taxon>Chitinivorax</taxon>
    </lineage>
</organism>
<keyword evidence="2" id="KW-1185">Reference proteome</keyword>
<accession>A0A840MW76</accession>
<sequence>MAHISIERQHQLPLEKARQLVQQAAEQLKKDVGLDYRWSGDALHFDRPGVSGQFQVNDKHVKVDVKLGLLLSGLKGKIEQELAQYLDQYLK</sequence>
<dbReference type="EMBL" id="JACHHY010000017">
    <property type="protein sequence ID" value="MBB5019421.1"/>
    <property type="molecule type" value="Genomic_DNA"/>
</dbReference>